<dbReference type="Gene3D" id="3.40.1050.10">
    <property type="entry name" value="Carbonic anhydrase"/>
    <property type="match status" value="1"/>
</dbReference>
<accession>A0ABU6AHK4</accession>
<dbReference type="InterPro" id="IPR015892">
    <property type="entry name" value="Carbonic_anhydrase_CS"/>
</dbReference>
<proteinExistence type="predicted"/>
<evidence type="ECO:0008006" key="3">
    <source>
        <dbReference type="Google" id="ProtNLM"/>
    </source>
</evidence>
<gene>
    <name evidence="1" type="ORF">R4I43_26540</name>
</gene>
<keyword evidence="2" id="KW-1185">Reference proteome</keyword>
<comment type="caution">
    <text evidence="1">The sequence shown here is derived from an EMBL/GenBank/DDBJ whole genome shotgun (WGS) entry which is preliminary data.</text>
</comment>
<dbReference type="InterPro" id="IPR036874">
    <property type="entry name" value="Carbonic_anhydrase_sf"/>
</dbReference>
<organism evidence="1 2">
    <name type="scientific">Saccharopolyspora mangrovi</name>
    <dbReference type="NCBI Taxonomy" id="3082379"/>
    <lineage>
        <taxon>Bacteria</taxon>
        <taxon>Bacillati</taxon>
        <taxon>Actinomycetota</taxon>
        <taxon>Actinomycetes</taxon>
        <taxon>Pseudonocardiales</taxon>
        <taxon>Pseudonocardiaceae</taxon>
        <taxon>Saccharopolyspora</taxon>
    </lineage>
</organism>
<protein>
    <recommendedName>
        <fullName evidence="3">Carbonic anhydrase</fullName>
    </recommendedName>
</protein>
<dbReference type="SUPFAM" id="SSF53056">
    <property type="entry name" value="beta-carbonic anhydrase, cab"/>
    <property type="match status" value="1"/>
</dbReference>
<dbReference type="PROSITE" id="PS00704">
    <property type="entry name" value="PROK_CO2_ANHYDRASE_1"/>
    <property type="match status" value="1"/>
</dbReference>
<sequence length="52" mass="5623">MPEHPNQNAARRAEIASTQRPFAVMFGCSDSRLAAEIIFDQGLGSSSARQAM</sequence>
<dbReference type="Proteomes" id="UP001327093">
    <property type="component" value="Unassembled WGS sequence"/>
</dbReference>
<evidence type="ECO:0000313" key="2">
    <source>
        <dbReference type="Proteomes" id="UP001327093"/>
    </source>
</evidence>
<reference evidence="1 2" key="1">
    <citation type="submission" date="2023-10" db="EMBL/GenBank/DDBJ databases">
        <title>Saccharopolyspora sp. nov., isolated from mangrove soil.</title>
        <authorList>
            <person name="Lu Y."/>
            <person name="Liu W."/>
        </authorList>
    </citation>
    <scope>NUCLEOTIDE SEQUENCE [LARGE SCALE GENOMIC DNA]</scope>
    <source>
        <strain evidence="1 2">S2-29</strain>
    </source>
</reference>
<dbReference type="EMBL" id="JAWLNX010000023">
    <property type="protein sequence ID" value="MEB3370968.1"/>
    <property type="molecule type" value="Genomic_DNA"/>
</dbReference>
<name>A0ABU6AHK4_9PSEU</name>
<evidence type="ECO:0000313" key="1">
    <source>
        <dbReference type="EMBL" id="MEB3370968.1"/>
    </source>
</evidence>
<dbReference type="RefSeq" id="WP_324268439.1">
    <property type="nucleotide sequence ID" value="NZ_JAWLNX010000023.1"/>
</dbReference>